<name>A0A3E3IB75_9FIRM</name>
<dbReference type="AlphaFoldDB" id="A0A3E3IB75"/>
<sequence length="310" mass="35326">MSGPVQGFFQGRNKEEKDTKMAEDRESRENEGSMYGYGLEEILPVVIYLTNKYTSGESSSVPYEKAEMLMEAVLYCIRECFTWNTTGVLPAVNSLSARQAYDKGYEYVTEKVKMARALYDGLITDFEDYGCLNYRKTVLEGLPAFFLKYDIRFCPQDHILTLDYPDMARGEAQCGADRIYSYLSHLCMEKRFLEQFDRQAVCRVLAGVQPDYRELYLDNICEAVLFQAVKCVITDSPVWKLETSGDEKELLGIYFDGDTREQAARKTAALIEMLVGAMGNAVPDPEFRNYFGQMGKAFSARYLLQAGSRE</sequence>
<gene>
    <name evidence="2" type="ORF">DXC51_04515</name>
</gene>
<keyword evidence="3" id="KW-1185">Reference proteome</keyword>
<comment type="caution">
    <text evidence="2">The sequence shown here is derived from an EMBL/GenBank/DDBJ whole genome shotgun (WGS) entry which is preliminary data.</text>
</comment>
<feature type="compositionally biased region" description="Basic and acidic residues" evidence="1">
    <location>
        <begin position="12"/>
        <end position="31"/>
    </location>
</feature>
<evidence type="ECO:0000313" key="3">
    <source>
        <dbReference type="Proteomes" id="UP000260812"/>
    </source>
</evidence>
<organism evidence="2 3">
    <name type="scientific">Eisenbergiella massiliensis</name>
    <dbReference type="NCBI Taxonomy" id="1720294"/>
    <lineage>
        <taxon>Bacteria</taxon>
        <taxon>Bacillati</taxon>
        <taxon>Bacillota</taxon>
        <taxon>Clostridia</taxon>
        <taxon>Lachnospirales</taxon>
        <taxon>Lachnospiraceae</taxon>
        <taxon>Eisenbergiella</taxon>
    </lineage>
</organism>
<evidence type="ECO:0000313" key="2">
    <source>
        <dbReference type="EMBL" id="RGE64329.1"/>
    </source>
</evidence>
<protein>
    <submittedName>
        <fullName evidence="2">Uncharacterized protein</fullName>
    </submittedName>
</protein>
<dbReference type="Proteomes" id="UP000260812">
    <property type="component" value="Unassembled WGS sequence"/>
</dbReference>
<proteinExistence type="predicted"/>
<dbReference type="EMBL" id="QVLV01000002">
    <property type="protein sequence ID" value="RGE64329.1"/>
    <property type="molecule type" value="Genomic_DNA"/>
</dbReference>
<reference evidence="2" key="1">
    <citation type="submission" date="2018-08" db="EMBL/GenBank/DDBJ databases">
        <title>A genome reference for cultivated species of the human gut microbiota.</title>
        <authorList>
            <person name="Zou Y."/>
            <person name="Xue W."/>
            <person name="Luo G."/>
        </authorList>
    </citation>
    <scope>NUCLEOTIDE SEQUENCE [LARGE SCALE GENOMIC DNA]</scope>
    <source>
        <strain evidence="2">TF05-5AC</strain>
    </source>
</reference>
<accession>A0A3E3IB75</accession>
<dbReference type="Pfam" id="PF19677">
    <property type="entry name" value="DUF6179"/>
    <property type="match status" value="1"/>
</dbReference>
<dbReference type="InterPro" id="IPR045751">
    <property type="entry name" value="DUF6179"/>
</dbReference>
<evidence type="ECO:0000256" key="1">
    <source>
        <dbReference type="SAM" id="MobiDB-lite"/>
    </source>
</evidence>
<feature type="region of interest" description="Disordered" evidence="1">
    <location>
        <begin position="1"/>
        <end position="31"/>
    </location>
</feature>